<evidence type="ECO:0000256" key="1">
    <source>
        <dbReference type="SAM" id="Coils"/>
    </source>
</evidence>
<keyword evidence="1" id="KW-0175">Coiled coil</keyword>
<feature type="region of interest" description="Disordered" evidence="2">
    <location>
        <begin position="55"/>
        <end position="74"/>
    </location>
</feature>
<dbReference type="EMBL" id="JARKIK010002182">
    <property type="protein sequence ID" value="KAK8719410.1"/>
    <property type="molecule type" value="Genomic_DNA"/>
</dbReference>
<dbReference type="Proteomes" id="UP001445076">
    <property type="component" value="Unassembled WGS sequence"/>
</dbReference>
<keyword evidence="4" id="KW-1185">Reference proteome</keyword>
<reference evidence="3 4" key="1">
    <citation type="journal article" date="2024" name="BMC Genomics">
        <title>Genome assembly of redclaw crayfish (Cherax quadricarinatus) provides insights into its immune adaptation and hypoxia tolerance.</title>
        <authorList>
            <person name="Liu Z."/>
            <person name="Zheng J."/>
            <person name="Li H."/>
            <person name="Fang K."/>
            <person name="Wang S."/>
            <person name="He J."/>
            <person name="Zhou D."/>
            <person name="Weng S."/>
            <person name="Chi M."/>
            <person name="Gu Z."/>
            <person name="He J."/>
            <person name="Li F."/>
            <person name="Wang M."/>
        </authorList>
    </citation>
    <scope>NUCLEOTIDE SEQUENCE [LARGE SCALE GENOMIC DNA]</scope>
    <source>
        <strain evidence="3">ZL_2023a</strain>
    </source>
</reference>
<sequence>STSSPFFPSHSPPLLPFPSLSFPLSHSLSPFPFSLFPSLSPSTFPFSLLSQKKKKMVGTRRNQGSDENGSGREEWMEEQWKRMEQEWERKLGELSEKMEKELSVKLEKRLEKETKNWEAQVETAVAKIRVLEVEINRLKRVTGAVTREDTAYEAARPNRKE</sequence>
<proteinExistence type="predicted"/>
<organism evidence="3 4">
    <name type="scientific">Cherax quadricarinatus</name>
    <name type="common">Australian red claw crayfish</name>
    <dbReference type="NCBI Taxonomy" id="27406"/>
    <lineage>
        <taxon>Eukaryota</taxon>
        <taxon>Metazoa</taxon>
        <taxon>Ecdysozoa</taxon>
        <taxon>Arthropoda</taxon>
        <taxon>Crustacea</taxon>
        <taxon>Multicrustacea</taxon>
        <taxon>Malacostraca</taxon>
        <taxon>Eumalacostraca</taxon>
        <taxon>Eucarida</taxon>
        <taxon>Decapoda</taxon>
        <taxon>Pleocyemata</taxon>
        <taxon>Astacidea</taxon>
        <taxon>Parastacoidea</taxon>
        <taxon>Parastacidae</taxon>
        <taxon>Cherax</taxon>
    </lineage>
</organism>
<dbReference type="AlphaFoldDB" id="A0AAW0VRG4"/>
<accession>A0AAW0VRG4</accession>
<evidence type="ECO:0000313" key="3">
    <source>
        <dbReference type="EMBL" id="KAK8719410.1"/>
    </source>
</evidence>
<evidence type="ECO:0000256" key="2">
    <source>
        <dbReference type="SAM" id="MobiDB-lite"/>
    </source>
</evidence>
<protein>
    <submittedName>
        <fullName evidence="3">Uncharacterized protein</fullName>
    </submittedName>
</protein>
<feature type="non-terminal residue" evidence="3">
    <location>
        <position position="1"/>
    </location>
</feature>
<evidence type="ECO:0000313" key="4">
    <source>
        <dbReference type="Proteomes" id="UP001445076"/>
    </source>
</evidence>
<feature type="coiled-coil region" evidence="1">
    <location>
        <begin position="77"/>
        <end position="141"/>
    </location>
</feature>
<gene>
    <name evidence="3" type="ORF">OTU49_014055</name>
</gene>
<comment type="caution">
    <text evidence="3">The sequence shown here is derived from an EMBL/GenBank/DDBJ whole genome shotgun (WGS) entry which is preliminary data.</text>
</comment>
<name>A0AAW0VRG4_CHEQU</name>